<evidence type="ECO:0000313" key="5">
    <source>
        <dbReference type="RefSeq" id="XP_035684718.1"/>
    </source>
</evidence>
<feature type="signal peptide" evidence="2">
    <location>
        <begin position="1"/>
        <end position="21"/>
    </location>
</feature>
<gene>
    <name evidence="5" type="primary">LOC118421509</name>
</gene>
<organism evidence="4 5">
    <name type="scientific">Branchiostoma floridae</name>
    <name type="common">Florida lancelet</name>
    <name type="synonym">Amphioxus</name>
    <dbReference type="NCBI Taxonomy" id="7739"/>
    <lineage>
        <taxon>Eukaryota</taxon>
        <taxon>Metazoa</taxon>
        <taxon>Chordata</taxon>
        <taxon>Cephalochordata</taxon>
        <taxon>Leptocardii</taxon>
        <taxon>Amphioxiformes</taxon>
        <taxon>Branchiostomatidae</taxon>
        <taxon>Branchiostoma</taxon>
    </lineage>
</organism>
<dbReference type="Proteomes" id="UP000001554">
    <property type="component" value="Chromosome 8"/>
</dbReference>
<accession>A0A9J7LKV6</accession>
<protein>
    <submittedName>
        <fullName evidence="5">Uncharacterized protein LOC118421509</fullName>
    </submittedName>
</protein>
<dbReference type="PROSITE" id="PS50234">
    <property type="entry name" value="VWFA"/>
    <property type="match status" value="1"/>
</dbReference>
<dbReference type="Gene3D" id="3.40.50.410">
    <property type="entry name" value="von Willebrand factor, type A domain"/>
    <property type="match status" value="1"/>
</dbReference>
<dbReference type="InterPro" id="IPR050525">
    <property type="entry name" value="ECM_Assembly_Org"/>
</dbReference>
<proteinExistence type="predicted"/>
<dbReference type="AlphaFoldDB" id="A0A9J7LKV6"/>
<dbReference type="GeneID" id="118421509"/>
<dbReference type="Pfam" id="PF00092">
    <property type="entry name" value="VWA"/>
    <property type="match status" value="1"/>
</dbReference>
<feature type="chain" id="PRO_5039894540" evidence="2">
    <location>
        <begin position="22"/>
        <end position="400"/>
    </location>
</feature>
<keyword evidence="2" id="KW-0732">Signal</keyword>
<dbReference type="PANTHER" id="PTHR24020:SF87">
    <property type="entry name" value="COLLAGEN ALPHA-1(VI) CHAIN-LIKE"/>
    <property type="match status" value="1"/>
</dbReference>
<dbReference type="CDD" id="cd01450">
    <property type="entry name" value="vWFA_subfamily_ECM"/>
    <property type="match status" value="1"/>
</dbReference>
<dbReference type="KEGG" id="bfo:118421509"/>
<reference evidence="5" key="2">
    <citation type="submission" date="2025-08" db="UniProtKB">
        <authorList>
            <consortium name="RefSeq"/>
        </authorList>
    </citation>
    <scope>IDENTIFICATION</scope>
    <source>
        <strain evidence="5">S238N-H82</strain>
        <tissue evidence="5">Testes</tissue>
    </source>
</reference>
<keyword evidence="4" id="KW-1185">Reference proteome</keyword>
<feature type="region of interest" description="Disordered" evidence="1">
    <location>
        <begin position="380"/>
        <end position="400"/>
    </location>
</feature>
<dbReference type="PANTHER" id="PTHR24020">
    <property type="entry name" value="COLLAGEN ALPHA"/>
    <property type="match status" value="1"/>
</dbReference>
<evidence type="ECO:0000256" key="2">
    <source>
        <dbReference type="SAM" id="SignalP"/>
    </source>
</evidence>
<dbReference type="InterPro" id="IPR036465">
    <property type="entry name" value="vWFA_dom_sf"/>
</dbReference>
<sequence length="400" mass="41825">MMWKALLATFVMVATIGGTTGQQANTLGHQYNSLGCWNPSGLPSIEGQDSRLNGNDWTIRANAIQKCFQAACHMCYTVFGLDANGRCRSSATAPDDYDDGGPATGCGNTVGRGWNGAMEVYQVSDKHRHICTKCRDGNPRTMDCFMDIVLVQDDSSSIPHSLFWNTKQYMVDFTQCINSFDDRVGAILYNCEARKEIGLDEYTIGDLGLEADLHYLMQQGGITRTGPAIRYMRDTTALTWRNGARRVAVVLTDGYIQGYPLDDHEAEANAARDDGITLYSVGIGPNVNSAVLLDIAEIPPNVFDDTDPCALYDRILQDQCPGNGGGNGNGNNGAGNGNGNNGAGNGNGNNGAGNGNGNNGAGNGNGNNGAGNGNGNNGAGNGNGNNGAGNGNGNNGAGNG</sequence>
<reference evidence="4" key="1">
    <citation type="journal article" date="2020" name="Nat. Ecol. Evol.">
        <title>Deeply conserved synteny resolves early events in vertebrate evolution.</title>
        <authorList>
            <person name="Simakov O."/>
            <person name="Marletaz F."/>
            <person name="Yue J.X."/>
            <person name="O'Connell B."/>
            <person name="Jenkins J."/>
            <person name="Brandt A."/>
            <person name="Calef R."/>
            <person name="Tung C.H."/>
            <person name="Huang T.K."/>
            <person name="Schmutz J."/>
            <person name="Satoh N."/>
            <person name="Yu J.K."/>
            <person name="Putnam N.H."/>
            <person name="Green R.E."/>
            <person name="Rokhsar D.S."/>
        </authorList>
    </citation>
    <scope>NUCLEOTIDE SEQUENCE [LARGE SCALE GENOMIC DNA]</scope>
    <source>
        <strain evidence="4">S238N-H82</strain>
    </source>
</reference>
<name>A0A9J7LKV6_BRAFL</name>
<dbReference type="SUPFAM" id="SSF53300">
    <property type="entry name" value="vWA-like"/>
    <property type="match status" value="1"/>
</dbReference>
<evidence type="ECO:0000259" key="3">
    <source>
        <dbReference type="PROSITE" id="PS50234"/>
    </source>
</evidence>
<feature type="domain" description="VWFA" evidence="3">
    <location>
        <begin position="147"/>
        <end position="319"/>
    </location>
</feature>
<dbReference type="OrthoDB" id="199024at2759"/>
<dbReference type="SMART" id="SM00327">
    <property type="entry name" value="VWA"/>
    <property type="match status" value="1"/>
</dbReference>
<dbReference type="RefSeq" id="XP_035684718.1">
    <property type="nucleotide sequence ID" value="XM_035828825.1"/>
</dbReference>
<dbReference type="InterPro" id="IPR002035">
    <property type="entry name" value="VWF_A"/>
</dbReference>
<evidence type="ECO:0000256" key="1">
    <source>
        <dbReference type="SAM" id="MobiDB-lite"/>
    </source>
</evidence>
<dbReference type="PRINTS" id="PR00453">
    <property type="entry name" value="VWFADOMAIN"/>
</dbReference>
<evidence type="ECO:0000313" key="4">
    <source>
        <dbReference type="Proteomes" id="UP000001554"/>
    </source>
</evidence>